<evidence type="ECO:0000313" key="8">
    <source>
        <dbReference type="EMBL" id="KAH9366187.1"/>
    </source>
</evidence>
<dbReference type="PANTHER" id="PTHR11958">
    <property type="entry name" value="SODIUM/DICARBOXYLATE SYMPORTER-RELATED"/>
    <property type="match status" value="1"/>
</dbReference>
<reference evidence="8 9" key="1">
    <citation type="journal article" date="2020" name="Cell">
        <title>Large-Scale Comparative Analyses of Tick Genomes Elucidate Their Genetic Diversity and Vector Capacities.</title>
        <authorList>
            <consortium name="Tick Genome and Microbiome Consortium (TIGMIC)"/>
            <person name="Jia N."/>
            <person name="Wang J."/>
            <person name="Shi W."/>
            <person name="Du L."/>
            <person name="Sun Y."/>
            <person name="Zhan W."/>
            <person name="Jiang J.F."/>
            <person name="Wang Q."/>
            <person name="Zhang B."/>
            <person name="Ji P."/>
            <person name="Bell-Sakyi L."/>
            <person name="Cui X.M."/>
            <person name="Yuan T.T."/>
            <person name="Jiang B.G."/>
            <person name="Yang W.F."/>
            <person name="Lam T.T."/>
            <person name="Chang Q.C."/>
            <person name="Ding S.J."/>
            <person name="Wang X.J."/>
            <person name="Zhu J.G."/>
            <person name="Ruan X.D."/>
            <person name="Zhao L."/>
            <person name="Wei J.T."/>
            <person name="Ye R.Z."/>
            <person name="Que T.C."/>
            <person name="Du C.H."/>
            <person name="Zhou Y.H."/>
            <person name="Cheng J.X."/>
            <person name="Dai P.F."/>
            <person name="Guo W.B."/>
            <person name="Han X.H."/>
            <person name="Huang E.J."/>
            <person name="Li L.F."/>
            <person name="Wei W."/>
            <person name="Gao Y.C."/>
            <person name="Liu J.Z."/>
            <person name="Shao H.Z."/>
            <person name="Wang X."/>
            <person name="Wang C.C."/>
            <person name="Yang T.C."/>
            <person name="Huo Q.B."/>
            <person name="Li W."/>
            <person name="Chen H.Y."/>
            <person name="Chen S.E."/>
            <person name="Zhou L.G."/>
            <person name="Ni X.B."/>
            <person name="Tian J.H."/>
            <person name="Sheng Y."/>
            <person name="Liu T."/>
            <person name="Pan Y.S."/>
            <person name="Xia L.Y."/>
            <person name="Li J."/>
            <person name="Zhao F."/>
            <person name="Cao W.C."/>
        </authorList>
    </citation>
    <scope>NUCLEOTIDE SEQUENCE [LARGE SCALE GENOMIC DNA]</scope>
    <source>
        <strain evidence="8">HaeL-2018</strain>
    </source>
</reference>
<dbReference type="InterPro" id="IPR036458">
    <property type="entry name" value="Na:dicarbo_symporter_sf"/>
</dbReference>
<dbReference type="InterPro" id="IPR001991">
    <property type="entry name" value="Na-dicarboxylate_symporter"/>
</dbReference>
<dbReference type="OrthoDB" id="5877963at2759"/>
<dbReference type="GO" id="GO:0005886">
    <property type="term" value="C:plasma membrane"/>
    <property type="evidence" value="ECO:0007669"/>
    <property type="project" value="TreeGrafter"/>
</dbReference>
<accession>A0A9J6FTU7</accession>
<dbReference type="GO" id="GO:0015175">
    <property type="term" value="F:neutral L-amino acid transmembrane transporter activity"/>
    <property type="evidence" value="ECO:0007669"/>
    <property type="project" value="TreeGrafter"/>
</dbReference>
<evidence type="ECO:0000256" key="7">
    <source>
        <dbReference type="RuleBase" id="RU361216"/>
    </source>
</evidence>
<keyword evidence="9" id="KW-1185">Reference proteome</keyword>
<keyword evidence="4 7" id="KW-0812">Transmembrane</keyword>
<proteinExistence type="inferred from homology"/>
<evidence type="ECO:0000256" key="1">
    <source>
        <dbReference type="ARBA" id="ARBA00004141"/>
    </source>
</evidence>
<evidence type="ECO:0000256" key="4">
    <source>
        <dbReference type="ARBA" id="ARBA00022692"/>
    </source>
</evidence>
<dbReference type="EMBL" id="JABSTR010000004">
    <property type="protein sequence ID" value="KAH9366187.1"/>
    <property type="molecule type" value="Genomic_DNA"/>
</dbReference>
<evidence type="ECO:0000256" key="6">
    <source>
        <dbReference type="ARBA" id="ARBA00023136"/>
    </source>
</evidence>
<name>A0A9J6FTU7_HAELO</name>
<feature type="transmembrane region" description="Helical" evidence="7">
    <location>
        <begin position="69"/>
        <end position="92"/>
    </location>
</feature>
<dbReference type="InterPro" id="IPR050746">
    <property type="entry name" value="DAACS"/>
</dbReference>
<keyword evidence="6 7" id="KW-0472">Membrane</keyword>
<evidence type="ECO:0000256" key="2">
    <source>
        <dbReference type="ARBA" id="ARBA00006148"/>
    </source>
</evidence>
<dbReference type="PANTHER" id="PTHR11958:SF63">
    <property type="entry name" value="AMINO ACID TRANSPORTER"/>
    <property type="match status" value="1"/>
</dbReference>
<dbReference type="AlphaFoldDB" id="A0A9J6FTU7"/>
<comment type="caution">
    <text evidence="8">The sequence shown here is derived from an EMBL/GenBank/DDBJ whole genome shotgun (WGS) entry which is preliminary data.</text>
</comment>
<comment type="subcellular location">
    <subcellularLocation>
        <location evidence="1 7">Membrane</location>
        <topology evidence="1 7">Multi-pass membrane protein</topology>
    </subcellularLocation>
</comment>
<keyword evidence="5 7" id="KW-1133">Transmembrane helix</keyword>
<organism evidence="8 9">
    <name type="scientific">Haemaphysalis longicornis</name>
    <name type="common">Bush tick</name>
    <dbReference type="NCBI Taxonomy" id="44386"/>
    <lineage>
        <taxon>Eukaryota</taxon>
        <taxon>Metazoa</taxon>
        <taxon>Ecdysozoa</taxon>
        <taxon>Arthropoda</taxon>
        <taxon>Chelicerata</taxon>
        <taxon>Arachnida</taxon>
        <taxon>Acari</taxon>
        <taxon>Parasitiformes</taxon>
        <taxon>Ixodida</taxon>
        <taxon>Ixodoidea</taxon>
        <taxon>Ixodidae</taxon>
        <taxon>Haemaphysalinae</taxon>
        <taxon>Haemaphysalis</taxon>
    </lineage>
</organism>
<sequence>MSVVLGCILSVTVSESDVLLNLFVGLSNATVTVSHLTALYSPVGVFFLVATHVTQASQLDKTLTVFRTYVLLTLAGLAAYGLVLLPGLYALVTGQVRACG</sequence>
<evidence type="ECO:0000313" key="9">
    <source>
        <dbReference type="Proteomes" id="UP000821853"/>
    </source>
</evidence>
<dbReference type="SUPFAM" id="SSF118215">
    <property type="entry name" value="Proton glutamate symport protein"/>
    <property type="match status" value="1"/>
</dbReference>
<dbReference type="Gene3D" id="1.10.3860.10">
    <property type="entry name" value="Sodium:dicarboxylate symporter"/>
    <property type="match status" value="1"/>
</dbReference>
<comment type="caution">
    <text evidence="7">Lacks conserved residue(s) required for the propagation of feature annotation.</text>
</comment>
<keyword evidence="3 7" id="KW-0813">Transport</keyword>
<dbReference type="Pfam" id="PF00375">
    <property type="entry name" value="SDF"/>
    <property type="match status" value="1"/>
</dbReference>
<gene>
    <name evidence="8" type="ORF">HPB48_004115</name>
</gene>
<protein>
    <recommendedName>
        <fullName evidence="7">Amino acid transporter</fullName>
    </recommendedName>
</protein>
<feature type="transmembrane region" description="Helical" evidence="7">
    <location>
        <begin position="26"/>
        <end position="49"/>
    </location>
</feature>
<dbReference type="PRINTS" id="PR00173">
    <property type="entry name" value="EDTRNSPORT"/>
</dbReference>
<dbReference type="Proteomes" id="UP000821853">
    <property type="component" value="Chromosome 2"/>
</dbReference>
<dbReference type="VEuPathDB" id="VectorBase:HLOH_054024"/>
<comment type="similarity">
    <text evidence="2 7">Belongs to the dicarboxylate/amino acid:cation symporter (DAACS) (TC 2.A.23) family.</text>
</comment>
<evidence type="ECO:0000256" key="5">
    <source>
        <dbReference type="ARBA" id="ARBA00022989"/>
    </source>
</evidence>
<evidence type="ECO:0000256" key="3">
    <source>
        <dbReference type="ARBA" id="ARBA00022448"/>
    </source>
</evidence>
<keyword evidence="7" id="KW-0769">Symport</keyword>
<dbReference type="GO" id="GO:0015501">
    <property type="term" value="F:glutamate:sodium symporter activity"/>
    <property type="evidence" value="ECO:0007669"/>
    <property type="project" value="TreeGrafter"/>
</dbReference>
<dbReference type="GO" id="GO:0005313">
    <property type="term" value="F:L-glutamate transmembrane transporter activity"/>
    <property type="evidence" value="ECO:0007669"/>
    <property type="project" value="TreeGrafter"/>
</dbReference>